<dbReference type="Pfam" id="PF02518">
    <property type="entry name" value="HATPase_c"/>
    <property type="match status" value="1"/>
</dbReference>
<dbReference type="SMART" id="SM00387">
    <property type="entry name" value="HATPase_c"/>
    <property type="match status" value="1"/>
</dbReference>
<keyword evidence="12" id="KW-0067">ATP-binding</keyword>
<dbReference type="InterPro" id="IPR011006">
    <property type="entry name" value="CheY-like_superfamily"/>
</dbReference>
<protein>
    <recommendedName>
        <fullName evidence="2">histidine kinase</fullName>
        <ecNumber evidence="2">2.7.13.3</ecNumber>
    </recommendedName>
</protein>
<accession>A0ABV5ZGT6</accession>
<dbReference type="Proteomes" id="UP001589688">
    <property type="component" value="Unassembled WGS sequence"/>
</dbReference>
<dbReference type="PRINTS" id="PR00344">
    <property type="entry name" value="BCTRLSENSOR"/>
</dbReference>
<comment type="caution">
    <text evidence="12">The sequence shown here is derived from an EMBL/GenBank/DDBJ whole genome shotgun (WGS) entry which is preliminary data.</text>
</comment>
<feature type="domain" description="HTH araC/xylS-type" evidence="9">
    <location>
        <begin position="465"/>
        <end position="564"/>
    </location>
</feature>
<dbReference type="SUPFAM" id="SSF52172">
    <property type="entry name" value="CheY-like"/>
    <property type="match status" value="1"/>
</dbReference>
<dbReference type="PROSITE" id="PS50109">
    <property type="entry name" value="HIS_KIN"/>
    <property type="match status" value="1"/>
</dbReference>
<feature type="domain" description="Histidine kinase" evidence="10">
    <location>
        <begin position="54"/>
        <end position="269"/>
    </location>
</feature>
<feature type="domain" description="Response regulatory" evidence="11">
    <location>
        <begin position="302"/>
        <end position="417"/>
    </location>
</feature>
<dbReference type="PROSITE" id="PS50110">
    <property type="entry name" value="RESPONSE_REGULATORY"/>
    <property type="match status" value="1"/>
</dbReference>
<dbReference type="Gene3D" id="1.10.287.130">
    <property type="match status" value="1"/>
</dbReference>
<dbReference type="SUPFAM" id="SSF46689">
    <property type="entry name" value="Homeodomain-like"/>
    <property type="match status" value="1"/>
</dbReference>
<dbReference type="SUPFAM" id="SSF47384">
    <property type="entry name" value="Homodimeric domain of signal transducing histidine kinase"/>
    <property type="match status" value="1"/>
</dbReference>
<evidence type="ECO:0000313" key="12">
    <source>
        <dbReference type="EMBL" id="MFB9896576.1"/>
    </source>
</evidence>
<evidence type="ECO:0000256" key="5">
    <source>
        <dbReference type="ARBA" id="ARBA00023125"/>
    </source>
</evidence>
<dbReference type="Pfam" id="PF12833">
    <property type="entry name" value="HTH_18"/>
    <property type="match status" value="1"/>
</dbReference>
<evidence type="ECO:0000313" key="13">
    <source>
        <dbReference type="Proteomes" id="UP001589688"/>
    </source>
</evidence>
<dbReference type="InterPro" id="IPR018060">
    <property type="entry name" value="HTH_AraC"/>
</dbReference>
<dbReference type="SUPFAM" id="SSF55874">
    <property type="entry name" value="ATPase domain of HSP90 chaperone/DNA topoisomerase II/histidine kinase"/>
    <property type="match status" value="1"/>
</dbReference>
<gene>
    <name evidence="12" type="ORF">ACFFK8_01735</name>
</gene>
<evidence type="ECO:0000259" key="11">
    <source>
        <dbReference type="PROSITE" id="PS50110"/>
    </source>
</evidence>
<keyword evidence="4" id="KW-0805">Transcription regulation</keyword>
<dbReference type="Pfam" id="PF00072">
    <property type="entry name" value="Response_reg"/>
    <property type="match status" value="1"/>
</dbReference>
<dbReference type="InterPro" id="IPR036097">
    <property type="entry name" value="HisK_dim/P_sf"/>
</dbReference>
<dbReference type="GO" id="GO:0005524">
    <property type="term" value="F:ATP binding"/>
    <property type="evidence" value="ECO:0007669"/>
    <property type="project" value="UniProtKB-KW"/>
</dbReference>
<dbReference type="InterPro" id="IPR003661">
    <property type="entry name" value="HisK_dim/P_dom"/>
</dbReference>
<evidence type="ECO:0000256" key="4">
    <source>
        <dbReference type="ARBA" id="ARBA00023015"/>
    </source>
</evidence>
<reference evidence="12 13" key="1">
    <citation type="submission" date="2024-09" db="EMBL/GenBank/DDBJ databases">
        <authorList>
            <person name="Sun Q."/>
            <person name="Mori K."/>
        </authorList>
    </citation>
    <scope>NUCLEOTIDE SEQUENCE [LARGE SCALE GENOMIC DNA]</scope>
    <source>
        <strain evidence="12 13">ATCC 51272</strain>
    </source>
</reference>
<keyword evidence="3 7" id="KW-0597">Phosphoprotein</keyword>
<comment type="catalytic activity">
    <reaction evidence="1">
        <text>ATP + protein L-histidine = ADP + protein N-phospho-L-histidine.</text>
        <dbReference type="EC" id="2.7.13.3"/>
    </reaction>
</comment>
<dbReference type="Gene3D" id="3.30.565.10">
    <property type="entry name" value="Histidine kinase-like ATPase, C-terminal domain"/>
    <property type="match status" value="1"/>
</dbReference>
<evidence type="ECO:0000256" key="2">
    <source>
        <dbReference type="ARBA" id="ARBA00012438"/>
    </source>
</evidence>
<evidence type="ECO:0000256" key="3">
    <source>
        <dbReference type="ARBA" id="ARBA00022553"/>
    </source>
</evidence>
<feature type="compositionally biased region" description="Basic and acidic residues" evidence="8">
    <location>
        <begin position="274"/>
        <end position="293"/>
    </location>
</feature>
<feature type="region of interest" description="Disordered" evidence="8">
    <location>
        <begin position="272"/>
        <end position="293"/>
    </location>
</feature>
<keyword evidence="6" id="KW-0804">Transcription</keyword>
<evidence type="ECO:0000259" key="9">
    <source>
        <dbReference type="PROSITE" id="PS01124"/>
    </source>
</evidence>
<evidence type="ECO:0000256" key="7">
    <source>
        <dbReference type="PROSITE-ProRule" id="PRU00169"/>
    </source>
</evidence>
<dbReference type="RefSeq" id="WP_052323295.1">
    <property type="nucleotide sequence ID" value="NZ_JADU01000027.1"/>
</dbReference>
<keyword evidence="12" id="KW-0547">Nucleotide-binding</keyword>
<dbReference type="PANTHER" id="PTHR43547:SF2">
    <property type="entry name" value="HYBRID SIGNAL TRANSDUCTION HISTIDINE KINASE C"/>
    <property type="match status" value="1"/>
</dbReference>
<dbReference type="InterPro" id="IPR004358">
    <property type="entry name" value="Sig_transdc_His_kin-like_C"/>
</dbReference>
<evidence type="ECO:0000256" key="6">
    <source>
        <dbReference type="ARBA" id="ARBA00023163"/>
    </source>
</evidence>
<dbReference type="InterPro" id="IPR009057">
    <property type="entry name" value="Homeodomain-like_sf"/>
</dbReference>
<dbReference type="PROSITE" id="PS01124">
    <property type="entry name" value="HTH_ARAC_FAMILY_2"/>
    <property type="match status" value="1"/>
</dbReference>
<dbReference type="EC" id="2.7.13.3" evidence="2"/>
<dbReference type="InterPro" id="IPR001789">
    <property type="entry name" value="Sig_transdc_resp-reg_receiver"/>
</dbReference>
<sequence length="574" mass="65057">MAKSIKIAWLFHIVVFFLKQYQRQLLIRNSLTQSRWESLHRQELDEERMRFFTNIIHELRTPITLILGPIEDLADDNSLSDRLRKRLKGVLASAERLLGLVNELLEFRKTETQNRHLTVAKADLGVLIREVGMSFKEMADKQGTTLEINILNDIVLIYFDSEVVTTVVTNLMTNAMKYTPRGRVTLSMRKGRDNNVNITVEDTGYGIDAEALPHIFDRYYQAGGVHQASGTGIGLALVKSLAELHHARISVESQKGKGSTFTFTLSTTDNYPDALHKEDTEEKKTEKQEEVQTENLERDKPMILVVEDNSDIRQYIDDSLADDFQIIQAINGREGIDTALSQIPDIIVSDIMMPEANGIELTRTLKADIRTSHIPIILLTAKTSIDSQEEGYDSGADSYLTKPFSAKLLRSRIRNIMTGRRRLAEYINSGQTILLHPITHASQAEKLTEECLQPQLGKLDRDFLDKLNKLIDDNLSTEEIDIAFLTDKVAMSISTLYRKLKALTGMSANAYVRKRKLHRSMELLKEGRYNVTEVAMLTGFRTLGSFRENFKREFGITPSSVLQLGHEAHKSSGE</sequence>
<keyword evidence="5" id="KW-0238">DNA-binding</keyword>
<organism evidence="12 13">
    <name type="scientific">Hallella seregens ATCC 51272</name>
    <dbReference type="NCBI Taxonomy" id="1336250"/>
    <lineage>
        <taxon>Bacteria</taxon>
        <taxon>Pseudomonadati</taxon>
        <taxon>Bacteroidota</taxon>
        <taxon>Bacteroidia</taxon>
        <taxon>Bacteroidales</taxon>
        <taxon>Prevotellaceae</taxon>
        <taxon>Hallella</taxon>
    </lineage>
</organism>
<dbReference type="InterPro" id="IPR003594">
    <property type="entry name" value="HATPase_dom"/>
</dbReference>
<evidence type="ECO:0000256" key="1">
    <source>
        <dbReference type="ARBA" id="ARBA00000085"/>
    </source>
</evidence>
<dbReference type="PROSITE" id="PS00041">
    <property type="entry name" value="HTH_ARAC_FAMILY_1"/>
    <property type="match status" value="1"/>
</dbReference>
<evidence type="ECO:0000259" key="10">
    <source>
        <dbReference type="PROSITE" id="PS50109"/>
    </source>
</evidence>
<dbReference type="Pfam" id="PF00512">
    <property type="entry name" value="HisKA"/>
    <property type="match status" value="1"/>
</dbReference>
<dbReference type="EMBL" id="JBHLZF010000001">
    <property type="protein sequence ID" value="MFB9896576.1"/>
    <property type="molecule type" value="Genomic_DNA"/>
</dbReference>
<dbReference type="InterPro" id="IPR018062">
    <property type="entry name" value="HTH_AraC-typ_CS"/>
</dbReference>
<evidence type="ECO:0000256" key="8">
    <source>
        <dbReference type="SAM" id="MobiDB-lite"/>
    </source>
</evidence>
<feature type="modified residue" description="4-aspartylphosphate" evidence="7">
    <location>
        <position position="350"/>
    </location>
</feature>
<dbReference type="CDD" id="cd00082">
    <property type="entry name" value="HisKA"/>
    <property type="match status" value="1"/>
</dbReference>
<dbReference type="Gene3D" id="1.10.10.60">
    <property type="entry name" value="Homeodomain-like"/>
    <property type="match status" value="1"/>
</dbReference>
<dbReference type="SMART" id="SM00448">
    <property type="entry name" value="REC"/>
    <property type="match status" value="1"/>
</dbReference>
<dbReference type="SMART" id="SM00342">
    <property type="entry name" value="HTH_ARAC"/>
    <property type="match status" value="1"/>
</dbReference>
<dbReference type="InterPro" id="IPR005467">
    <property type="entry name" value="His_kinase_dom"/>
</dbReference>
<dbReference type="PANTHER" id="PTHR43547">
    <property type="entry name" value="TWO-COMPONENT HISTIDINE KINASE"/>
    <property type="match status" value="1"/>
</dbReference>
<dbReference type="SMART" id="SM00388">
    <property type="entry name" value="HisKA"/>
    <property type="match status" value="1"/>
</dbReference>
<keyword evidence="13" id="KW-1185">Reference proteome</keyword>
<dbReference type="CDD" id="cd17574">
    <property type="entry name" value="REC_OmpR"/>
    <property type="match status" value="1"/>
</dbReference>
<name>A0ABV5ZGT6_9BACT</name>
<dbReference type="InterPro" id="IPR036890">
    <property type="entry name" value="HATPase_C_sf"/>
</dbReference>
<proteinExistence type="predicted"/>
<dbReference type="Gene3D" id="3.40.50.2300">
    <property type="match status" value="1"/>
</dbReference>